<dbReference type="Proteomes" id="UP000826234">
    <property type="component" value="Unassembled WGS sequence"/>
</dbReference>
<gene>
    <name evidence="4" type="ORF">JD844_019579</name>
</gene>
<dbReference type="PANTHER" id="PTHR23108:SF0">
    <property type="entry name" value="METHYLTRANSFERASE-LIKE PROTEIN 22"/>
    <property type="match status" value="1"/>
</dbReference>
<evidence type="ECO:0000256" key="1">
    <source>
        <dbReference type="ARBA" id="ARBA00022603"/>
    </source>
</evidence>
<keyword evidence="2" id="KW-0949">S-adenosyl-L-methionine</keyword>
<dbReference type="PANTHER" id="PTHR23108">
    <property type="entry name" value="METHYLTRANSFERASE-RELATED"/>
    <property type="match status" value="1"/>
</dbReference>
<accession>A0ABQ7TPS1</accession>
<dbReference type="EMBL" id="JAIPUX010000026">
    <property type="protein sequence ID" value="KAH0631780.1"/>
    <property type="molecule type" value="Genomic_DNA"/>
</dbReference>
<protein>
    <recommendedName>
        <fullName evidence="6">Methyltransferase-like protein 22</fullName>
    </recommendedName>
</protein>
<feature type="compositionally biased region" description="Low complexity" evidence="3">
    <location>
        <begin position="103"/>
        <end position="114"/>
    </location>
</feature>
<evidence type="ECO:0008006" key="6">
    <source>
        <dbReference type="Google" id="ProtNLM"/>
    </source>
</evidence>
<reference evidence="4 5" key="1">
    <citation type="journal article" date="2022" name="Gigascience">
        <title>A chromosome-level genome assembly and annotation of the desert horned lizard, Phrynosoma platyrhinos, provides insight into chromosomal rearrangements among reptiles.</title>
        <authorList>
            <person name="Koochekian N."/>
            <person name="Ascanio A."/>
            <person name="Farleigh K."/>
            <person name="Card D.C."/>
            <person name="Schield D.R."/>
            <person name="Castoe T.A."/>
            <person name="Jezkova T."/>
        </authorList>
    </citation>
    <scope>NUCLEOTIDE SEQUENCE [LARGE SCALE GENOMIC DNA]</scope>
    <source>
        <strain evidence="4">NK-2021</strain>
    </source>
</reference>
<dbReference type="InterPro" id="IPR038899">
    <property type="entry name" value="METTL22"/>
</dbReference>
<dbReference type="InterPro" id="IPR029063">
    <property type="entry name" value="SAM-dependent_MTases_sf"/>
</dbReference>
<proteinExistence type="predicted"/>
<sequence length="436" mass="49572">MAALVSGAGRCFHRESSLLGTGERETMDDVMFQSDTLLSDVHLHKPRKRQLMVRLNAVGQPVFLSQFRLLLNKCNRNSEKGERDFKEKPLRHQDSSEEENVQDSTSDPGSPSSTGEERSSSKGIEALLDEDGDLEVVRKPCFPYAEDENLSRDKVCPIILTKGGDVLEEHGQEGSSCDIIKIEHTMATPLEDVGKQVWRGAFLLGDFILCNQDLFKDHTVLELGGGTGIVSIIMAKAAKTIYCTDIGEDLLDMCERNIALNKHFTGPAESKVKVRVLDWLQNDFCMEIRCFINKCICFYFIVDPDNAYRWSEKEIAELHDLTTVIVAADVFYDDDLTDALFKMLYRITSNLKHPCSIYLSIEKRLNFTLRHMDVVCEAYSHFRSALNDLQNIRDGKMRYTIEPVQLSFPQCIVYERVEQLELWKITADKTSEKSTL</sequence>
<dbReference type="SUPFAM" id="SSF53335">
    <property type="entry name" value="S-adenosyl-L-methionine-dependent methyltransferases"/>
    <property type="match status" value="1"/>
</dbReference>
<evidence type="ECO:0000313" key="4">
    <source>
        <dbReference type="EMBL" id="KAH0631780.1"/>
    </source>
</evidence>
<organism evidence="4 5">
    <name type="scientific">Phrynosoma platyrhinos</name>
    <name type="common">Desert horned lizard</name>
    <dbReference type="NCBI Taxonomy" id="52577"/>
    <lineage>
        <taxon>Eukaryota</taxon>
        <taxon>Metazoa</taxon>
        <taxon>Chordata</taxon>
        <taxon>Craniata</taxon>
        <taxon>Vertebrata</taxon>
        <taxon>Euteleostomi</taxon>
        <taxon>Lepidosauria</taxon>
        <taxon>Squamata</taxon>
        <taxon>Bifurcata</taxon>
        <taxon>Unidentata</taxon>
        <taxon>Episquamata</taxon>
        <taxon>Toxicofera</taxon>
        <taxon>Iguania</taxon>
        <taxon>Phrynosomatidae</taxon>
        <taxon>Phrynosomatinae</taxon>
        <taxon>Phrynosoma</taxon>
    </lineage>
</organism>
<evidence type="ECO:0000256" key="3">
    <source>
        <dbReference type="SAM" id="MobiDB-lite"/>
    </source>
</evidence>
<name>A0ABQ7TPS1_PHRPL</name>
<dbReference type="Pfam" id="PF10294">
    <property type="entry name" value="Methyltransf_16"/>
    <property type="match status" value="1"/>
</dbReference>
<dbReference type="Gene3D" id="3.40.50.150">
    <property type="entry name" value="Vaccinia Virus protein VP39"/>
    <property type="match status" value="1"/>
</dbReference>
<keyword evidence="5" id="KW-1185">Reference proteome</keyword>
<dbReference type="InterPro" id="IPR019410">
    <property type="entry name" value="Methyltransf_16"/>
</dbReference>
<keyword evidence="1" id="KW-0808">Transferase</keyword>
<dbReference type="CDD" id="cd02440">
    <property type="entry name" value="AdoMet_MTases"/>
    <property type="match status" value="1"/>
</dbReference>
<evidence type="ECO:0000256" key="2">
    <source>
        <dbReference type="ARBA" id="ARBA00022691"/>
    </source>
</evidence>
<feature type="region of interest" description="Disordered" evidence="3">
    <location>
        <begin position="78"/>
        <end position="122"/>
    </location>
</feature>
<keyword evidence="1" id="KW-0489">Methyltransferase</keyword>
<feature type="compositionally biased region" description="Basic and acidic residues" evidence="3">
    <location>
        <begin position="78"/>
        <end position="95"/>
    </location>
</feature>
<evidence type="ECO:0000313" key="5">
    <source>
        <dbReference type="Proteomes" id="UP000826234"/>
    </source>
</evidence>
<comment type="caution">
    <text evidence="4">The sequence shown here is derived from an EMBL/GenBank/DDBJ whole genome shotgun (WGS) entry which is preliminary data.</text>
</comment>